<feature type="transmembrane region" description="Helical" evidence="5">
    <location>
        <begin position="146"/>
        <end position="165"/>
    </location>
</feature>
<dbReference type="PANTHER" id="PTHR43317:SF3">
    <property type="entry name" value="BLR2883 PROTEIN"/>
    <property type="match status" value="1"/>
</dbReference>
<keyword evidence="3 4" id="KW-0620">Polyamine biosynthesis</keyword>
<proteinExistence type="inferred from homology"/>
<dbReference type="PANTHER" id="PTHR43317">
    <property type="entry name" value="THERMOSPERMINE SYNTHASE ACAULIS5"/>
    <property type="match status" value="1"/>
</dbReference>
<feature type="transmembrane region" description="Helical" evidence="5">
    <location>
        <begin position="374"/>
        <end position="392"/>
    </location>
</feature>
<dbReference type="EMBL" id="NRRL01000006">
    <property type="protein sequence ID" value="MBK1667335.1"/>
    <property type="molecule type" value="Genomic_DNA"/>
</dbReference>
<evidence type="ECO:0000256" key="4">
    <source>
        <dbReference type="PROSITE-ProRule" id="PRU00354"/>
    </source>
</evidence>
<feature type="transmembrane region" description="Helical" evidence="5">
    <location>
        <begin position="242"/>
        <end position="264"/>
    </location>
</feature>
<accession>A0ABS1DAF0</accession>
<evidence type="ECO:0000256" key="1">
    <source>
        <dbReference type="ARBA" id="ARBA00007867"/>
    </source>
</evidence>
<organism evidence="7 8">
    <name type="scientific">Rhodovibrio sodomensis</name>
    <dbReference type="NCBI Taxonomy" id="1088"/>
    <lineage>
        <taxon>Bacteria</taxon>
        <taxon>Pseudomonadati</taxon>
        <taxon>Pseudomonadota</taxon>
        <taxon>Alphaproteobacteria</taxon>
        <taxon>Rhodospirillales</taxon>
        <taxon>Rhodovibrionaceae</taxon>
        <taxon>Rhodovibrio</taxon>
    </lineage>
</organism>
<keyword evidence="5" id="KW-0472">Membrane</keyword>
<dbReference type="Pfam" id="PF01564">
    <property type="entry name" value="Spermine_synth"/>
    <property type="match status" value="1"/>
</dbReference>
<feature type="transmembrane region" description="Helical" evidence="5">
    <location>
        <begin position="62"/>
        <end position="81"/>
    </location>
</feature>
<feature type="transmembrane region" description="Helical" evidence="5">
    <location>
        <begin position="348"/>
        <end position="368"/>
    </location>
</feature>
<dbReference type="InterPro" id="IPR029063">
    <property type="entry name" value="SAM-dependent_MTases_sf"/>
</dbReference>
<dbReference type="Proteomes" id="UP001296873">
    <property type="component" value="Unassembled WGS sequence"/>
</dbReference>
<dbReference type="SUPFAM" id="SSF53335">
    <property type="entry name" value="S-adenosyl-L-methionine-dependent methyltransferases"/>
    <property type="match status" value="1"/>
</dbReference>
<keyword evidence="2 4" id="KW-0808">Transferase</keyword>
<gene>
    <name evidence="7" type="ORF">CKO28_04740</name>
</gene>
<keyword evidence="5" id="KW-0812">Transmembrane</keyword>
<feature type="transmembrane region" description="Helical" evidence="5">
    <location>
        <begin position="399"/>
        <end position="420"/>
    </location>
</feature>
<reference evidence="7 8" key="1">
    <citation type="journal article" date="2020" name="Microorganisms">
        <title>Osmotic Adaptation and Compatible Solute Biosynthesis of Phototrophic Bacteria as Revealed from Genome Analyses.</title>
        <authorList>
            <person name="Imhoff J.F."/>
            <person name="Rahn T."/>
            <person name="Kunzel S."/>
            <person name="Keller A."/>
            <person name="Neulinger S.C."/>
        </authorList>
    </citation>
    <scope>NUCLEOTIDE SEQUENCE [LARGE SCALE GENOMIC DNA]</scope>
    <source>
        <strain evidence="7 8">DSM 9895</strain>
    </source>
</reference>
<evidence type="ECO:0000259" key="6">
    <source>
        <dbReference type="PROSITE" id="PS51006"/>
    </source>
</evidence>
<evidence type="ECO:0000256" key="3">
    <source>
        <dbReference type="ARBA" id="ARBA00023115"/>
    </source>
</evidence>
<feature type="transmembrane region" description="Helical" evidence="5">
    <location>
        <begin position="171"/>
        <end position="192"/>
    </location>
</feature>
<protein>
    <recommendedName>
        <fullName evidence="6">PABS domain-containing protein</fullName>
    </recommendedName>
</protein>
<comment type="similarity">
    <text evidence="1">Belongs to the spermidine/spermine synthase family.</text>
</comment>
<dbReference type="CDD" id="cd02440">
    <property type="entry name" value="AdoMet_MTases"/>
    <property type="match status" value="1"/>
</dbReference>
<feature type="transmembrane region" description="Helical" evidence="5">
    <location>
        <begin position="212"/>
        <end position="230"/>
    </location>
</feature>
<feature type="transmembrane region" description="Helical" evidence="5">
    <location>
        <begin position="101"/>
        <end position="125"/>
    </location>
</feature>
<dbReference type="RefSeq" id="WP_200339405.1">
    <property type="nucleotide sequence ID" value="NZ_NRRL01000006.1"/>
</dbReference>
<comment type="caution">
    <text evidence="4">Lacks conserved residue(s) required for the propagation of feature annotation.</text>
</comment>
<evidence type="ECO:0000256" key="2">
    <source>
        <dbReference type="ARBA" id="ARBA00022679"/>
    </source>
</evidence>
<feature type="transmembrane region" description="Helical" evidence="5">
    <location>
        <begin position="34"/>
        <end position="55"/>
    </location>
</feature>
<keyword evidence="8" id="KW-1185">Reference proteome</keyword>
<keyword evidence="5" id="KW-1133">Transmembrane helix</keyword>
<dbReference type="InterPro" id="IPR030374">
    <property type="entry name" value="PABS"/>
</dbReference>
<evidence type="ECO:0000313" key="7">
    <source>
        <dbReference type="EMBL" id="MBK1667335.1"/>
    </source>
</evidence>
<feature type="transmembrane region" description="Helical" evidence="5">
    <location>
        <begin position="313"/>
        <end position="336"/>
    </location>
</feature>
<dbReference type="PROSITE" id="PS51006">
    <property type="entry name" value="PABS_2"/>
    <property type="match status" value="1"/>
</dbReference>
<name>A0ABS1DAF0_9PROT</name>
<sequence length="901" mass="96334">MRRSLLLLAAVSGICGIAYEVLLGRMISSYLGHTYLVSAAVLAGFMIGLALGNLLAHRALRWLPLVEIGIGAYGISAAVLFRHGFEEVVGLLPASAAGPGLVAMALVMVSVPALLIGLAVPLFALHLERQMPDTAGSPRARAFQNIYITYNLAAAAGALALEFLVVRTIGLSGAMIALAVTNVAVGAALWYLGPNRDTLAQLASAGTRPDGYARLALFTAALASGVYQMLVLKLTALVFGPAGQNLALVVAIALLGLAAGSWLSRWRRLSFSALLASAVLILPLGLLTLRPAIELWSEFASLDMPEAALLGGQFLVLLVVTLPGFILLGATVPVILRCYPGTDATPGRGLAIASLGNGIGFLATALLLHAWLGAAGLAVLTVLLLVTATWPLTLRRGHLIWPVAATAIAGGMAALLLTSWPHTYLAMGASELARRDLEQRMTHIVDVKTLRSFDNTVSLVTHKHGFIRMVINGHGALGLGVDGRDPEETMVGMAPALFSDSHEHALVLGLGTGITASAVSETYTKVTIVDSNPLAAEMLPRFDAGNMGLAEQTDLDVRTQDGFVHLLQSGSSYDAIVNTVDSPAHMAAAKLYSLDFLRLASRHLTPGGVYATWFDSSMPLEARHSLILGLKTAFADCSYLMVNSGYSLAICGNSHLGAPASDVPFSDRLRNQLRSLGVDQRAEVFLGYRIAVRHPLGKPPEGTPVSTLDNPELDFLMGRPGADDDFSQPSWHVRQRQLFSRPRPDELEACYAQSLLSWNSPCMEALQQRRCIPDMWLARLARSLTPLPDMVSQVVEIATALHGRGHPDLARELLRAVDEVQVRHALYPIDYHTRVQHYALTRVLAMPEPSWIERVADPAAVRAAAADRAKHARILASQAYETSGYIYKLPMTACPASEPIH</sequence>
<evidence type="ECO:0000256" key="5">
    <source>
        <dbReference type="SAM" id="Phobius"/>
    </source>
</evidence>
<evidence type="ECO:0000313" key="8">
    <source>
        <dbReference type="Proteomes" id="UP001296873"/>
    </source>
</evidence>
<feature type="domain" description="PABS" evidence="6">
    <location>
        <begin position="414"/>
        <end position="667"/>
    </location>
</feature>
<comment type="caution">
    <text evidence="7">The sequence shown here is derived from an EMBL/GenBank/DDBJ whole genome shotgun (WGS) entry which is preliminary data.</text>
</comment>
<feature type="transmembrane region" description="Helical" evidence="5">
    <location>
        <begin position="271"/>
        <end position="293"/>
    </location>
</feature>
<dbReference type="Gene3D" id="3.40.50.150">
    <property type="entry name" value="Vaccinia Virus protein VP39"/>
    <property type="match status" value="1"/>
</dbReference>